<dbReference type="Gene3D" id="3.10.200.10">
    <property type="entry name" value="Alpha carbonic anhydrase"/>
    <property type="match status" value="1"/>
</dbReference>
<dbReference type="InterPro" id="IPR023561">
    <property type="entry name" value="Carbonic_anhydrase_a-class"/>
</dbReference>
<dbReference type="Proteomes" id="UP000604825">
    <property type="component" value="Unassembled WGS sequence"/>
</dbReference>
<evidence type="ECO:0000259" key="7">
    <source>
        <dbReference type="PROSITE" id="PS51144"/>
    </source>
</evidence>
<proteinExistence type="inferred from homology"/>
<keyword evidence="4 6" id="KW-0862">Zinc</keyword>
<evidence type="ECO:0000256" key="5">
    <source>
        <dbReference type="ARBA" id="ARBA00023239"/>
    </source>
</evidence>
<organism evidence="8 9">
    <name type="scientific">Miscanthus lutarioriparius</name>
    <dbReference type="NCBI Taxonomy" id="422564"/>
    <lineage>
        <taxon>Eukaryota</taxon>
        <taxon>Viridiplantae</taxon>
        <taxon>Streptophyta</taxon>
        <taxon>Embryophyta</taxon>
        <taxon>Tracheophyta</taxon>
        <taxon>Spermatophyta</taxon>
        <taxon>Magnoliopsida</taxon>
        <taxon>Liliopsida</taxon>
        <taxon>Poales</taxon>
        <taxon>Poaceae</taxon>
        <taxon>PACMAD clade</taxon>
        <taxon>Panicoideae</taxon>
        <taxon>Andropogonodae</taxon>
        <taxon>Andropogoneae</taxon>
        <taxon>Saccharinae</taxon>
        <taxon>Miscanthus</taxon>
    </lineage>
</organism>
<comment type="cofactor">
    <cofactor evidence="1 6">
        <name>Zn(2+)</name>
        <dbReference type="ChEBI" id="CHEBI:29105"/>
    </cofactor>
</comment>
<gene>
    <name evidence="8" type="ORF">NCGR_LOCUS48516</name>
</gene>
<dbReference type="PANTHER" id="PTHR18952">
    <property type="entry name" value="CARBONIC ANHYDRASE"/>
    <property type="match status" value="1"/>
</dbReference>
<comment type="caution">
    <text evidence="8">The sequence shown here is derived from an EMBL/GenBank/DDBJ whole genome shotgun (WGS) entry which is preliminary data.</text>
</comment>
<dbReference type="SUPFAM" id="SSF51069">
    <property type="entry name" value="Carbonic anhydrase"/>
    <property type="match status" value="1"/>
</dbReference>
<evidence type="ECO:0000256" key="3">
    <source>
        <dbReference type="ARBA" id="ARBA00022723"/>
    </source>
</evidence>
<dbReference type="Pfam" id="PF00194">
    <property type="entry name" value="Carb_anhydrase"/>
    <property type="match status" value="1"/>
</dbReference>
<protein>
    <recommendedName>
        <fullName evidence="2 6">Carbonic anhydrase</fullName>
        <ecNumber evidence="2 6">4.2.1.1</ecNumber>
    </recommendedName>
</protein>
<dbReference type="InterPro" id="IPR018338">
    <property type="entry name" value="Carbonic_anhydrase_a-class_CS"/>
</dbReference>
<reference evidence="8" key="1">
    <citation type="submission" date="2020-10" db="EMBL/GenBank/DDBJ databases">
        <authorList>
            <person name="Han B."/>
            <person name="Lu T."/>
            <person name="Zhao Q."/>
            <person name="Huang X."/>
            <person name="Zhao Y."/>
        </authorList>
    </citation>
    <scope>NUCLEOTIDE SEQUENCE</scope>
</reference>
<dbReference type="PROSITE" id="PS00162">
    <property type="entry name" value="ALPHA_CA_1"/>
    <property type="match status" value="1"/>
</dbReference>
<feature type="domain" description="Alpha-carbonic anhydrase" evidence="7">
    <location>
        <begin position="39"/>
        <end position="274"/>
    </location>
</feature>
<dbReference type="InterPro" id="IPR041891">
    <property type="entry name" value="Alpha_CA_prokaryot-like"/>
</dbReference>
<comment type="similarity">
    <text evidence="6">Belongs to the alpha-carbonic anhydrase family.</text>
</comment>
<comment type="catalytic activity">
    <reaction evidence="6">
        <text>hydrogencarbonate + H(+) = CO2 + H2O</text>
        <dbReference type="Rhea" id="RHEA:10748"/>
        <dbReference type="ChEBI" id="CHEBI:15377"/>
        <dbReference type="ChEBI" id="CHEBI:15378"/>
        <dbReference type="ChEBI" id="CHEBI:16526"/>
        <dbReference type="ChEBI" id="CHEBI:17544"/>
        <dbReference type="EC" id="4.2.1.1"/>
    </reaction>
</comment>
<dbReference type="SMART" id="SM01057">
    <property type="entry name" value="Carb_anhydrase"/>
    <property type="match status" value="1"/>
</dbReference>
<evidence type="ECO:0000256" key="2">
    <source>
        <dbReference type="ARBA" id="ARBA00012925"/>
    </source>
</evidence>
<keyword evidence="9" id="KW-1185">Reference proteome</keyword>
<dbReference type="InterPro" id="IPR001148">
    <property type="entry name" value="CA_dom"/>
</dbReference>
<feature type="signal peptide" evidence="6">
    <location>
        <begin position="1"/>
        <end position="30"/>
    </location>
</feature>
<dbReference type="PROSITE" id="PS51144">
    <property type="entry name" value="ALPHA_CA_2"/>
    <property type="match status" value="1"/>
</dbReference>
<keyword evidence="6" id="KW-0732">Signal</keyword>
<dbReference type="PANTHER" id="PTHR18952:SF253">
    <property type="entry name" value="OS08G0470200 PROTEIN"/>
    <property type="match status" value="1"/>
</dbReference>
<keyword evidence="3 6" id="KW-0479">Metal-binding</keyword>
<keyword evidence="5 6" id="KW-0456">Lyase</keyword>
<feature type="chain" id="PRO_5033103035" description="Carbonic anhydrase" evidence="6">
    <location>
        <begin position="31"/>
        <end position="281"/>
    </location>
</feature>
<evidence type="ECO:0000256" key="6">
    <source>
        <dbReference type="RuleBase" id="RU367011"/>
    </source>
</evidence>
<comment type="function">
    <text evidence="6">Reversible hydration of carbon dioxide.</text>
</comment>
<dbReference type="GO" id="GO:0006730">
    <property type="term" value="P:one-carbon metabolic process"/>
    <property type="evidence" value="ECO:0007669"/>
    <property type="project" value="TreeGrafter"/>
</dbReference>
<dbReference type="GO" id="GO:0008270">
    <property type="term" value="F:zinc ion binding"/>
    <property type="evidence" value="ECO:0007669"/>
    <property type="project" value="UniProtKB-UniRule"/>
</dbReference>
<name>A0A811R576_9POAL</name>
<evidence type="ECO:0000256" key="4">
    <source>
        <dbReference type="ARBA" id="ARBA00022833"/>
    </source>
</evidence>
<evidence type="ECO:0000256" key="1">
    <source>
        <dbReference type="ARBA" id="ARBA00001947"/>
    </source>
</evidence>
<dbReference type="CDD" id="cd03124">
    <property type="entry name" value="alpha_CA_prokaryotic_like"/>
    <property type="match status" value="1"/>
</dbReference>
<evidence type="ECO:0000313" key="9">
    <source>
        <dbReference type="Proteomes" id="UP000604825"/>
    </source>
</evidence>
<sequence length="281" mass="30742">MGPARHAAAVGALLAAVALLLSAAVPGARAQAETAEREEGFSYIPGADNGPENWGKIKPEWANCSVGRMQSPIDLSHERAKLVQSLGYLKTSYRPAQATIVNSGHDVMVSFKGDAGSLVINGTTYNLKQLHWHTPSEHTIDGRRYDLELHLVHQTSANKTAVIGILYEIGAIKDPFLLWLEPSIRSIENTKDQPKDIGVVDPNGACGIGSVYYRYMGSLTTPPCTEEVVWTVVNKISPVGKDQVKLLRDALQDGNTMNARPLQEVNNRDISIFCPKPYDYY</sequence>
<evidence type="ECO:0000313" key="8">
    <source>
        <dbReference type="EMBL" id="CAD6265211.1"/>
    </source>
</evidence>
<dbReference type="OrthoDB" id="429145at2759"/>
<dbReference type="EMBL" id="CAJGYO010000013">
    <property type="protein sequence ID" value="CAD6265211.1"/>
    <property type="molecule type" value="Genomic_DNA"/>
</dbReference>
<dbReference type="EC" id="4.2.1.1" evidence="2 6"/>
<dbReference type="InterPro" id="IPR036398">
    <property type="entry name" value="CA_dom_sf"/>
</dbReference>
<dbReference type="GO" id="GO:0004089">
    <property type="term" value="F:carbonate dehydratase activity"/>
    <property type="evidence" value="ECO:0007669"/>
    <property type="project" value="UniProtKB-UniRule"/>
</dbReference>
<dbReference type="AlphaFoldDB" id="A0A811R576"/>
<accession>A0A811R576</accession>